<protein>
    <submittedName>
        <fullName evidence="1">Uncharacterized protein</fullName>
    </submittedName>
</protein>
<sequence>MVASRACCQTAASECPASASHAARPQEALAVSQEAVVLARVAVERRGRVHEQVLATALGNLGCELFEAGRGEEARAALEEAVLVHRSVLSRQPGCEPQVITALSSVGFLYPPPRPMSPLSRVVWATSPSARGKPDDWTKHWRPGRSRPASVAAWQPAPPLPTWRSCRRSTRKWPGGWRVSGG</sequence>
<name>A0A1J4PR62_9ACTN</name>
<dbReference type="Proteomes" id="UP000034838">
    <property type="component" value="Unassembled WGS sequence"/>
</dbReference>
<dbReference type="AlphaFoldDB" id="A0A1J4PR62"/>
<dbReference type="Pfam" id="PF13374">
    <property type="entry name" value="TPR_10"/>
    <property type="match status" value="1"/>
</dbReference>
<proteinExistence type="predicted"/>
<accession>A0A1J4PR62</accession>
<dbReference type="Gene3D" id="1.25.40.10">
    <property type="entry name" value="Tetratricopeptide repeat domain"/>
    <property type="match status" value="1"/>
</dbReference>
<evidence type="ECO:0000313" key="1">
    <source>
        <dbReference type="EMBL" id="OIK23397.1"/>
    </source>
</evidence>
<keyword evidence="2" id="KW-1185">Reference proteome</keyword>
<evidence type="ECO:0000313" key="2">
    <source>
        <dbReference type="Proteomes" id="UP000034838"/>
    </source>
</evidence>
<dbReference type="InterPro" id="IPR011990">
    <property type="entry name" value="TPR-like_helical_dom_sf"/>
</dbReference>
<gene>
    <name evidence="1" type="ORF">VT52_032740</name>
</gene>
<reference evidence="1" key="1">
    <citation type="submission" date="2016-10" db="EMBL/GenBank/DDBJ databases">
        <title>Genome sequence of Streptomyces malaysiense MUSC 136.</title>
        <authorList>
            <person name="Lee L.-H."/>
            <person name="Ser H.-L."/>
        </authorList>
    </citation>
    <scope>NUCLEOTIDE SEQUENCE [LARGE SCALE GENOMIC DNA]</scope>
    <source>
        <strain evidence="1">MUSC 136</strain>
    </source>
</reference>
<dbReference type="RefSeq" id="WP_046426738.1">
    <property type="nucleotide sequence ID" value="NZ_LBDA02000107.1"/>
</dbReference>
<dbReference type="EMBL" id="LBDA02000107">
    <property type="protein sequence ID" value="OIK23397.1"/>
    <property type="molecule type" value="Genomic_DNA"/>
</dbReference>
<organism evidence="1 2">
    <name type="scientific">Streptomyces malaysiense</name>
    <dbReference type="NCBI Taxonomy" id="1428626"/>
    <lineage>
        <taxon>Bacteria</taxon>
        <taxon>Bacillati</taxon>
        <taxon>Actinomycetota</taxon>
        <taxon>Actinomycetes</taxon>
        <taxon>Kitasatosporales</taxon>
        <taxon>Streptomycetaceae</taxon>
        <taxon>Streptomyces</taxon>
    </lineage>
</organism>
<comment type="caution">
    <text evidence="1">The sequence shown here is derived from an EMBL/GenBank/DDBJ whole genome shotgun (WGS) entry which is preliminary data.</text>
</comment>